<protein>
    <submittedName>
        <fullName evidence="1">Uncharacterized protein</fullName>
    </submittedName>
</protein>
<reference evidence="1" key="1">
    <citation type="submission" date="2024-11" db="EMBL/GenBank/DDBJ databases">
        <title>Sequencing of Borrelia variable plasmids from multiple Borrelia sensu lato isolates.</title>
        <authorList>
            <person name="Mongodin E.F."/>
            <person name="Rudenko N."/>
            <person name="Fraser C.M."/>
            <person name="Schutzer S."/>
            <person name="Luft B."/>
            <person name="Morgan R."/>
            <person name="Casjens S."/>
            <person name="Qiu W."/>
        </authorList>
    </citation>
    <scope>NUCLEOTIDE SEQUENCE</scope>
    <source>
        <strain evidence="1">SCW30h</strain>
    </source>
</reference>
<name>A0ACD5G5Y8_9SPIR</name>
<keyword evidence="1" id="KW-0614">Plasmid</keyword>
<dbReference type="EMBL" id="CP179254">
    <property type="protein sequence ID" value="XOU08979.1"/>
    <property type="molecule type" value="Genomic_DNA"/>
</dbReference>
<gene>
    <name evidence="1" type="ORF">QIA00_05390</name>
</gene>
<evidence type="ECO:0000313" key="1">
    <source>
        <dbReference type="EMBL" id="XOU08979.1"/>
    </source>
</evidence>
<sequence length="181" mass="20540">MNKKMLILWIIFVLLMSCKYDASDKDLKSIKRDLEKQVKGLLSVKNLDNLDDLDRLDSGFKPHDSEFGKLVKDAMQLQKQVEDKLAQGVFSDLELQEKVGKKVQELKIGIEKRKNQLENAKKKFEDFKSQIDSTFGSTYAHGVQNRRGIGLEAWRHASSLGLGVKYPTNISANTDALVKNL</sequence>
<organism evidence="1 2">
    <name type="scientific">Borreliella americana</name>
    <dbReference type="NCBI Taxonomy" id="478807"/>
    <lineage>
        <taxon>Bacteria</taxon>
        <taxon>Pseudomonadati</taxon>
        <taxon>Spirochaetota</taxon>
        <taxon>Spirochaetia</taxon>
        <taxon>Spirochaetales</taxon>
        <taxon>Borreliaceae</taxon>
        <taxon>Borreliella</taxon>
    </lineage>
</organism>
<geneLocation type="plasmid" evidence="1 2">
    <name>cp32-5</name>
</geneLocation>
<dbReference type="Proteomes" id="UP001305925">
    <property type="component" value="Plasmid cp32-5"/>
</dbReference>
<accession>A0ACD5G5Y8</accession>
<evidence type="ECO:0000313" key="2">
    <source>
        <dbReference type="Proteomes" id="UP001305925"/>
    </source>
</evidence>
<keyword evidence="2" id="KW-1185">Reference proteome</keyword>
<proteinExistence type="predicted"/>